<name>A0A1I4MVS1_9FIRM</name>
<proteinExistence type="predicted"/>
<evidence type="ECO:0000256" key="1">
    <source>
        <dbReference type="SAM" id="Phobius"/>
    </source>
</evidence>
<dbReference type="OrthoDB" id="1682959at2"/>
<gene>
    <name evidence="2" type="ORF">SAMN04490355_103820</name>
</gene>
<sequence length="96" mass="10975">MRTLFKEKIGKFGSLISILALMTMLTLFSLFIPELITSAAGRVFVGLWAMIAIVAFIAHARTIKAVKRRPSQLQVMLKKEEHTHKRIRPERLMRGL</sequence>
<keyword evidence="1" id="KW-0812">Transmembrane</keyword>
<dbReference type="Proteomes" id="UP000199520">
    <property type="component" value="Unassembled WGS sequence"/>
</dbReference>
<evidence type="ECO:0000313" key="2">
    <source>
        <dbReference type="EMBL" id="SFM07308.1"/>
    </source>
</evidence>
<reference evidence="3" key="1">
    <citation type="submission" date="2016-10" db="EMBL/GenBank/DDBJ databases">
        <authorList>
            <person name="Varghese N."/>
            <person name="Submissions S."/>
        </authorList>
    </citation>
    <scope>NUCLEOTIDE SEQUENCE [LARGE SCALE GENOMIC DNA]</scope>
    <source>
        <strain evidence="3">DSM 13327</strain>
    </source>
</reference>
<dbReference type="EMBL" id="FOTS01000038">
    <property type="protein sequence ID" value="SFM07308.1"/>
    <property type="molecule type" value="Genomic_DNA"/>
</dbReference>
<keyword evidence="3" id="KW-1185">Reference proteome</keyword>
<accession>A0A1I4MVS1</accession>
<evidence type="ECO:0000313" key="3">
    <source>
        <dbReference type="Proteomes" id="UP000199520"/>
    </source>
</evidence>
<protein>
    <submittedName>
        <fullName evidence="2">Uncharacterized protein</fullName>
    </submittedName>
</protein>
<dbReference type="RefSeq" id="WP_090940506.1">
    <property type="nucleotide sequence ID" value="NZ_FOTS01000038.1"/>
</dbReference>
<feature type="transmembrane region" description="Helical" evidence="1">
    <location>
        <begin position="12"/>
        <end position="33"/>
    </location>
</feature>
<dbReference type="STRING" id="1123291.SAMN04490355_103820"/>
<keyword evidence="1" id="KW-0472">Membrane</keyword>
<keyword evidence="1" id="KW-1133">Transmembrane helix</keyword>
<organism evidence="2 3">
    <name type="scientific">Pelosinus propionicus DSM 13327</name>
    <dbReference type="NCBI Taxonomy" id="1123291"/>
    <lineage>
        <taxon>Bacteria</taxon>
        <taxon>Bacillati</taxon>
        <taxon>Bacillota</taxon>
        <taxon>Negativicutes</taxon>
        <taxon>Selenomonadales</taxon>
        <taxon>Sporomusaceae</taxon>
        <taxon>Pelosinus</taxon>
    </lineage>
</organism>
<feature type="transmembrane region" description="Helical" evidence="1">
    <location>
        <begin position="39"/>
        <end position="60"/>
    </location>
</feature>
<dbReference type="AlphaFoldDB" id="A0A1I4MVS1"/>